<dbReference type="Proteomes" id="UP001156873">
    <property type="component" value="Unassembled WGS sequence"/>
</dbReference>
<gene>
    <name evidence="1" type="ORF">QFW81_15510</name>
</gene>
<proteinExistence type="predicted"/>
<organism evidence="1 2">
    <name type="scientific">Luteimonas kalidii</name>
    <dbReference type="NCBI Taxonomy" id="3042025"/>
    <lineage>
        <taxon>Bacteria</taxon>
        <taxon>Pseudomonadati</taxon>
        <taxon>Pseudomonadota</taxon>
        <taxon>Gammaproteobacteria</taxon>
        <taxon>Lysobacterales</taxon>
        <taxon>Lysobacteraceae</taxon>
        <taxon>Luteimonas</taxon>
    </lineage>
</organism>
<dbReference type="PANTHER" id="PTHR38733:SF1">
    <property type="entry name" value="TYPE IV METHYL-DIRECTED RESTRICTION ENZYME ECOKMCRBC"/>
    <property type="match status" value="1"/>
</dbReference>
<keyword evidence="2" id="KW-1185">Reference proteome</keyword>
<comment type="caution">
    <text evidence="1">The sequence shown here is derived from an EMBL/GenBank/DDBJ whole genome shotgun (WGS) entry which is preliminary data.</text>
</comment>
<name>A0ABT6JYP3_9GAMM</name>
<dbReference type="EMBL" id="JARXRO010000020">
    <property type="protein sequence ID" value="MDH5835321.1"/>
    <property type="molecule type" value="Genomic_DNA"/>
</dbReference>
<evidence type="ECO:0008006" key="3">
    <source>
        <dbReference type="Google" id="ProtNLM"/>
    </source>
</evidence>
<evidence type="ECO:0000313" key="1">
    <source>
        <dbReference type="EMBL" id="MDH5835321.1"/>
    </source>
</evidence>
<accession>A0ABT6JYP3</accession>
<dbReference type="Pfam" id="PF10117">
    <property type="entry name" value="McrBC"/>
    <property type="match status" value="1"/>
</dbReference>
<sequence>MPVLTTWEGMEIPIPQGMDRHAAGHRLIRATEEAPFPAFRWKKGRLHAAEVVGCVQVGRLRVNVLPKLDTAEPDRDKEFLLNMLHAAGYLSRPHTGSAEVRPSFSDPLEAMISEVALEMLSALREGVPRRYERRQEDLSTIRGRIDFSSLSIRLPSERARLPMRHSPLITDNELAQCIKAIAQILYRLTRSSSNRQSLATVLGQFSGIGDRMPSYEQLDSVMLARRESHWEKSISVGRLLLAGQSPDPTFSGGSDAFSMLFPLQHLFERMMRKILGGAFQHSGIRASHRSAPLFLLEDPRDKSGIVRLKPDYLFDSAFGLVAVGDAKWKRATESGRAHGVKREDLYQVNAYLARYGVRNAFVFIPRANWMTPGWIKSYQIPETERHIHLVGVDIEGLINRDRKVRDSAFAVFSDPVLRILES</sequence>
<dbReference type="RefSeq" id="WP_280580055.1">
    <property type="nucleotide sequence ID" value="NZ_JARXRO010000020.1"/>
</dbReference>
<dbReference type="InterPro" id="IPR019292">
    <property type="entry name" value="McrC"/>
</dbReference>
<dbReference type="PANTHER" id="PTHR38733">
    <property type="entry name" value="PROTEIN MCRC"/>
    <property type="match status" value="1"/>
</dbReference>
<reference evidence="1 2" key="1">
    <citation type="submission" date="2023-04" db="EMBL/GenBank/DDBJ databases">
        <title>Luteimonas sp. M1R5S59.</title>
        <authorList>
            <person name="Sun J.-Q."/>
        </authorList>
    </citation>
    <scope>NUCLEOTIDE SEQUENCE [LARGE SCALE GENOMIC DNA]</scope>
    <source>
        <strain evidence="1 2">M1R5S59</strain>
    </source>
</reference>
<evidence type="ECO:0000313" key="2">
    <source>
        <dbReference type="Proteomes" id="UP001156873"/>
    </source>
</evidence>
<protein>
    <recommendedName>
        <fullName evidence="3">Restriction endonuclease</fullName>
    </recommendedName>
</protein>